<dbReference type="AlphaFoldDB" id="A0AAV1WT06"/>
<gene>
    <name evidence="1" type="ORF">LLUT_LOCUS13630</name>
</gene>
<sequence>MTLSSIRKMACHSLLLKVAYMWRFLTEEIFKTKEEKHTSQATKPHDLSLGPTLSLARWLSAVPWHVATMNPESIENLDETLKADDDVIPVNQFQNQ</sequence>
<accession>A0AAV1WT06</accession>
<dbReference type="EMBL" id="CAXHTB010000009">
    <property type="protein sequence ID" value="CAL0312570.1"/>
    <property type="molecule type" value="Genomic_DNA"/>
</dbReference>
<proteinExistence type="predicted"/>
<name>A0AAV1WT06_LUPLU</name>
<reference evidence="1 2" key="1">
    <citation type="submission" date="2024-03" db="EMBL/GenBank/DDBJ databases">
        <authorList>
            <person name="Martinez-Hernandez J."/>
        </authorList>
    </citation>
    <scope>NUCLEOTIDE SEQUENCE [LARGE SCALE GENOMIC DNA]</scope>
</reference>
<keyword evidence="2" id="KW-1185">Reference proteome</keyword>
<organism evidence="1 2">
    <name type="scientific">Lupinus luteus</name>
    <name type="common">European yellow lupine</name>
    <dbReference type="NCBI Taxonomy" id="3873"/>
    <lineage>
        <taxon>Eukaryota</taxon>
        <taxon>Viridiplantae</taxon>
        <taxon>Streptophyta</taxon>
        <taxon>Embryophyta</taxon>
        <taxon>Tracheophyta</taxon>
        <taxon>Spermatophyta</taxon>
        <taxon>Magnoliopsida</taxon>
        <taxon>eudicotyledons</taxon>
        <taxon>Gunneridae</taxon>
        <taxon>Pentapetalae</taxon>
        <taxon>rosids</taxon>
        <taxon>fabids</taxon>
        <taxon>Fabales</taxon>
        <taxon>Fabaceae</taxon>
        <taxon>Papilionoideae</taxon>
        <taxon>50 kb inversion clade</taxon>
        <taxon>genistoids sensu lato</taxon>
        <taxon>core genistoids</taxon>
        <taxon>Genisteae</taxon>
        <taxon>Lupinus</taxon>
    </lineage>
</organism>
<comment type="caution">
    <text evidence="1">The sequence shown here is derived from an EMBL/GenBank/DDBJ whole genome shotgun (WGS) entry which is preliminary data.</text>
</comment>
<dbReference type="Proteomes" id="UP001497480">
    <property type="component" value="Unassembled WGS sequence"/>
</dbReference>
<evidence type="ECO:0000313" key="1">
    <source>
        <dbReference type="EMBL" id="CAL0312570.1"/>
    </source>
</evidence>
<protein>
    <submittedName>
        <fullName evidence="1">Uncharacterized protein</fullName>
    </submittedName>
</protein>
<evidence type="ECO:0000313" key="2">
    <source>
        <dbReference type="Proteomes" id="UP001497480"/>
    </source>
</evidence>